<protein>
    <submittedName>
        <fullName evidence="1">Uncharacterized protein</fullName>
    </submittedName>
</protein>
<dbReference type="Proteomes" id="UP000784294">
    <property type="component" value="Unassembled WGS sequence"/>
</dbReference>
<evidence type="ECO:0000313" key="1">
    <source>
        <dbReference type="EMBL" id="VEL43592.1"/>
    </source>
</evidence>
<comment type="caution">
    <text evidence="1">The sequence shown here is derived from an EMBL/GenBank/DDBJ whole genome shotgun (WGS) entry which is preliminary data.</text>
</comment>
<accession>A0A3S5B227</accession>
<organism evidence="1 2">
    <name type="scientific">Protopolystoma xenopodis</name>
    <dbReference type="NCBI Taxonomy" id="117903"/>
    <lineage>
        <taxon>Eukaryota</taxon>
        <taxon>Metazoa</taxon>
        <taxon>Spiralia</taxon>
        <taxon>Lophotrochozoa</taxon>
        <taxon>Platyhelminthes</taxon>
        <taxon>Monogenea</taxon>
        <taxon>Polyopisthocotylea</taxon>
        <taxon>Polystomatidea</taxon>
        <taxon>Polystomatidae</taxon>
        <taxon>Protopolystoma</taxon>
    </lineage>
</organism>
<sequence>MADLLFASSHMGALFPHITPLFTPLSHSILVPARLLLCCRTDRWLTFDFPIPASTALSSPINGPDQPVIFPTGPDGFYLPRGANKLCSDLPGTFIGVEETPTPFRA</sequence>
<keyword evidence="2" id="KW-1185">Reference proteome</keyword>
<name>A0A3S5B227_9PLAT</name>
<gene>
    <name evidence="1" type="ORF">PXEA_LOCUS37032</name>
</gene>
<dbReference type="AlphaFoldDB" id="A0A3S5B227"/>
<evidence type="ECO:0000313" key="2">
    <source>
        <dbReference type="Proteomes" id="UP000784294"/>
    </source>
</evidence>
<feature type="non-terminal residue" evidence="1">
    <location>
        <position position="106"/>
    </location>
</feature>
<proteinExistence type="predicted"/>
<dbReference type="EMBL" id="CAAALY010283066">
    <property type="protein sequence ID" value="VEL43592.1"/>
    <property type="molecule type" value="Genomic_DNA"/>
</dbReference>
<reference evidence="1" key="1">
    <citation type="submission" date="2018-11" db="EMBL/GenBank/DDBJ databases">
        <authorList>
            <consortium name="Pathogen Informatics"/>
        </authorList>
    </citation>
    <scope>NUCLEOTIDE SEQUENCE</scope>
</reference>